<feature type="domain" description="Tetrapyrrole methylase" evidence="8">
    <location>
        <begin position="5"/>
        <end position="210"/>
    </location>
</feature>
<dbReference type="InterPro" id="IPR012382">
    <property type="entry name" value="CobI/CbiL"/>
</dbReference>
<keyword evidence="6" id="KW-0949">S-adenosyl-L-methionine</keyword>
<evidence type="ECO:0000256" key="7">
    <source>
        <dbReference type="PIRNR" id="PIRNR036427"/>
    </source>
</evidence>
<comment type="caution">
    <text evidence="9">The sequence shown here is derived from an EMBL/GenBank/DDBJ whole genome shotgun (WGS) entry which is preliminary data.</text>
</comment>
<dbReference type="SUPFAM" id="SSF53790">
    <property type="entry name" value="Tetrapyrrole methylase"/>
    <property type="match status" value="1"/>
</dbReference>
<dbReference type="InterPro" id="IPR014776">
    <property type="entry name" value="4pyrrole_Mease_sub2"/>
</dbReference>
<evidence type="ECO:0000313" key="10">
    <source>
        <dbReference type="Proteomes" id="UP000222564"/>
    </source>
</evidence>
<dbReference type="CDD" id="cd11645">
    <property type="entry name" value="Precorrin_2_C20_MT"/>
    <property type="match status" value="1"/>
</dbReference>
<dbReference type="PANTHER" id="PTHR43467">
    <property type="entry name" value="COBALT-PRECORRIN-2 C(20)-METHYLTRANSFERASE"/>
    <property type="match status" value="1"/>
</dbReference>
<organism evidence="9 10">
    <name type="scientific">Desulforamulus profundi</name>
    <dbReference type="NCBI Taxonomy" id="1383067"/>
    <lineage>
        <taxon>Bacteria</taxon>
        <taxon>Bacillati</taxon>
        <taxon>Bacillota</taxon>
        <taxon>Clostridia</taxon>
        <taxon>Eubacteriales</taxon>
        <taxon>Peptococcaceae</taxon>
        <taxon>Desulforamulus</taxon>
    </lineage>
</organism>
<comment type="similarity">
    <text evidence="2 7">Belongs to the precorrin methyltransferase family.</text>
</comment>
<evidence type="ECO:0000259" key="8">
    <source>
        <dbReference type="Pfam" id="PF00590"/>
    </source>
</evidence>
<dbReference type="Pfam" id="PF00590">
    <property type="entry name" value="TP_methylase"/>
    <property type="match status" value="1"/>
</dbReference>
<evidence type="ECO:0000256" key="4">
    <source>
        <dbReference type="ARBA" id="ARBA00022603"/>
    </source>
</evidence>
<protein>
    <submittedName>
        <fullName evidence="9">Precorrin-2 C20-methyltransferase</fullName>
    </submittedName>
</protein>
<dbReference type="GO" id="GO:0009236">
    <property type="term" value="P:cobalamin biosynthetic process"/>
    <property type="evidence" value="ECO:0007669"/>
    <property type="project" value="UniProtKB-UniRule"/>
</dbReference>
<evidence type="ECO:0000256" key="5">
    <source>
        <dbReference type="ARBA" id="ARBA00022679"/>
    </source>
</evidence>
<evidence type="ECO:0000256" key="2">
    <source>
        <dbReference type="ARBA" id="ARBA00005879"/>
    </source>
</evidence>
<dbReference type="UniPathway" id="UPA00148"/>
<dbReference type="PIRSF" id="PIRSF036427">
    <property type="entry name" value="Precrrn-2_mtase"/>
    <property type="match status" value="1"/>
</dbReference>
<accession>A0A2C6M999</accession>
<evidence type="ECO:0000256" key="3">
    <source>
        <dbReference type="ARBA" id="ARBA00022573"/>
    </source>
</evidence>
<gene>
    <name evidence="9" type="ORF">P378_06645</name>
</gene>
<dbReference type="InterPro" id="IPR006364">
    <property type="entry name" value="CobI/CbiL/CobIJ_dom"/>
</dbReference>
<dbReference type="InterPro" id="IPR000878">
    <property type="entry name" value="4pyrrol_Mease"/>
</dbReference>
<name>A0A2C6M999_9FIRM</name>
<evidence type="ECO:0000256" key="6">
    <source>
        <dbReference type="ARBA" id="ARBA00022691"/>
    </source>
</evidence>
<dbReference type="AlphaFoldDB" id="A0A2C6M999"/>
<proteinExistence type="inferred from homology"/>
<comment type="pathway">
    <text evidence="1">Cofactor biosynthesis; adenosylcobalamin biosynthesis.</text>
</comment>
<dbReference type="EMBL" id="AWQQ01000041">
    <property type="protein sequence ID" value="PHJ38877.1"/>
    <property type="molecule type" value="Genomic_DNA"/>
</dbReference>
<dbReference type="RefSeq" id="WP_099082588.1">
    <property type="nucleotide sequence ID" value="NZ_AWQQ01000041.1"/>
</dbReference>
<keyword evidence="10" id="KW-1185">Reference proteome</keyword>
<dbReference type="InterPro" id="IPR014777">
    <property type="entry name" value="4pyrrole_Mease_sub1"/>
</dbReference>
<sequence length="236" mass="25696">MKGILYGIGVGPGDPELITLKAVNLLKDIDVVVAPRTGNKVNSTALSIARPHLRGDAEILELIFPMTDDENQLNKAWENNKEFILSLLEQGKRVAFLTLGDPMLYSTYIYVLRLLAKHPVTIETVPGITSFCAAASRAGFPLAEGDDILTIIPATCGRDKLSQAMAVSDNVVLMKVSRNTSELIEQMHLQGLSQHAVMVSKCGHPDESVQTDINDPSNLKSVYLSTILARKRPTGM</sequence>
<dbReference type="Proteomes" id="UP000222564">
    <property type="component" value="Unassembled WGS sequence"/>
</dbReference>
<evidence type="ECO:0000256" key="1">
    <source>
        <dbReference type="ARBA" id="ARBA00004953"/>
    </source>
</evidence>
<dbReference type="PANTHER" id="PTHR43467:SF2">
    <property type="entry name" value="COBALT-PRECORRIN-2 C(20)-METHYLTRANSFERASE"/>
    <property type="match status" value="1"/>
</dbReference>
<dbReference type="Gene3D" id="3.30.950.10">
    <property type="entry name" value="Methyltransferase, Cobalt-precorrin-4 Transmethylase, Domain 2"/>
    <property type="match status" value="1"/>
</dbReference>
<reference evidence="9 10" key="1">
    <citation type="submission" date="2013-09" db="EMBL/GenBank/DDBJ databases">
        <title>Biodegradation of hydrocarbons in the deep terrestrial subsurface : characterization of a microbial consortium composed of two Desulfotomaculum species originating from a deep geological formation.</title>
        <authorList>
            <person name="Aullo T."/>
            <person name="Berlendis S."/>
            <person name="Lascourreges J.-F."/>
            <person name="Dessort D."/>
            <person name="Saint-Laurent S."/>
            <person name="Schraauwers B."/>
            <person name="Mas J."/>
            <person name="Magot M."/>
            <person name="Ranchou-Peyruse A."/>
        </authorList>
    </citation>
    <scope>NUCLEOTIDE SEQUENCE [LARGE SCALE GENOMIC DNA]</scope>
    <source>
        <strain evidence="9 10">Bs107</strain>
    </source>
</reference>
<keyword evidence="4 9" id="KW-0489">Methyltransferase</keyword>
<dbReference type="InterPro" id="IPR035996">
    <property type="entry name" value="4pyrrol_Methylase_sf"/>
</dbReference>
<keyword evidence="3" id="KW-0169">Cobalamin biosynthesis</keyword>
<dbReference type="OrthoDB" id="9804789at2"/>
<dbReference type="NCBIfam" id="TIGR01467">
    <property type="entry name" value="cobI_cbiL"/>
    <property type="match status" value="1"/>
</dbReference>
<dbReference type="GO" id="GO:0032259">
    <property type="term" value="P:methylation"/>
    <property type="evidence" value="ECO:0007669"/>
    <property type="project" value="UniProtKB-KW"/>
</dbReference>
<dbReference type="GO" id="GO:0030788">
    <property type="term" value="F:precorrin-2 C20-methyltransferase activity"/>
    <property type="evidence" value="ECO:0007669"/>
    <property type="project" value="InterPro"/>
</dbReference>
<evidence type="ECO:0000313" key="9">
    <source>
        <dbReference type="EMBL" id="PHJ38877.1"/>
    </source>
</evidence>
<keyword evidence="5 9" id="KW-0808">Transferase</keyword>
<dbReference type="Gene3D" id="3.40.1010.10">
    <property type="entry name" value="Cobalt-precorrin-4 Transmethylase, Domain 1"/>
    <property type="match status" value="1"/>
</dbReference>